<dbReference type="OrthoDB" id="6057423at2"/>
<dbReference type="KEGG" id="spir:CWM47_15490"/>
<name>A0A2K8YZS7_9BACT</name>
<reference evidence="1 2" key="1">
    <citation type="submission" date="2017-11" db="EMBL/GenBank/DDBJ databases">
        <title>Taxonomic description and genome sequences of Spirosoma HA7 sp. nov., isolated from pollen microhabitat of Corylus avellana.</title>
        <authorList>
            <person name="Ambika Manirajan B."/>
            <person name="Suarez C."/>
            <person name="Ratering S."/>
            <person name="Geissler-Plaum R."/>
            <person name="Cardinale M."/>
            <person name="Sylvia S."/>
        </authorList>
    </citation>
    <scope>NUCLEOTIDE SEQUENCE [LARGE SCALE GENOMIC DNA]</scope>
    <source>
        <strain evidence="1 2">HA7</strain>
    </source>
</reference>
<sequence>MDKTGFIEIRITGAKGNLDLTPDTYDVREVIAVLEQVEGLLFPADKKERPIISYQIQGGSVRHIFKTAVQYIIGFNALIGLISQRQDIDFLESGTAKAFEAFQDMSVQRGYTLSIRTSEPASNELRIDRTTKFYRTEAVWAEAEFYLYGRVTNAGGKDRANIHIQTDDYGLVIIKTPISILEHIEGNILYRTFGVRVIGKQHTETGELDRSDVRFVELIDYHPNYDEAYLQSLRSKAKKNWLGTIKPDTWLRELRGGYDA</sequence>
<dbReference type="AlphaFoldDB" id="A0A2K8YZS7"/>
<evidence type="ECO:0000313" key="2">
    <source>
        <dbReference type="Proteomes" id="UP000232883"/>
    </source>
</evidence>
<protein>
    <submittedName>
        <fullName evidence="1">Uncharacterized protein</fullName>
    </submittedName>
</protein>
<dbReference type="Proteomes" id="UP000232883">
    <property type="component" value="Chromosome"/>
</dbReference>
<gene>
    <name evidence="1" type="ORF">CWM47_15490</name>
</gene>
<evidence type="ECO:0000313" key="1">
    <source>
        <dbReference type="EMBL" id="AUD03115.1"/>
    </source>
</evidence>
<dbReference type="RefSeq" id="WP_100989028.1">
    <property type="nucleotide sequence ID" value="NZ_CP025096.1"/>
</dbReference>
<accession>A0A2K8YZS7</accession>
<proteinExistence type="predicted"/>
<organism evidence="1 2">
    <name type="scientific">Spirosoma pollinicola</name>
    <dbReference type="NCBI Taxonomy" id="2057025"/>
    <lineage>
        <taxon>Bacteria</taxon>
        <taxon>Pseudomonadati</taxon>
        <taxon>Bacteroidota</taxon>
        <taxon>Cytophagia</taxon>
        <taxon>Cytophagales</taxon>
        <taxon>Cytophagaceae</taxon>
        <taxon>Spirosoma</taxon>
    </lineage>
</organism>
<dbReference type="EMBL" id="CP025096">
    <property type="protein sequence ID" value="AUD03115.1"/>
    <property type="molecule type" value="Genomic_DNA"/>
</dbReference>
<keyword evidence="2" id="KW-1185">Reference proteome</keyword>